<protein>
    <recommendedName>
        <fullName evidence="4">DUF1275 domain-containing protein</fullName>
    </recommendedName>
</protein>
<dbReference type="PANTHER" id="PTHR37314:SF4">
    <property type="entry name" value="UPF0700 TRANSMEMBRANE PROTEIN YOAK"/>
    <property type="match status" value="1"/>
</dbReference>
<feature type="transmembrane region" description="Helical" evidence="1">
    <location>
        <begin position="180"/>
        <end position="201"/>
    </location>
</feature>
<dbReference type="PATRIC" id="fig|1158606.3.peg.2230"/>
<evidence type="ECO:0000313" key="3">
    <source>
        <dbReference type="Proteomes" id="UP000013777"/>
    </source>
</evidence>
<feature type="transmembrane region" description="Helical" evidence="1">
    <location>
        <begin position="97"/>
        <end position="116"/>
    </location>
</feature>
<accession>R2S876</accession>
<dbReference type="AlphaFoldDB" id="R2S876"/>
<comment type="caution">
    <text evidence="2">The sequence shown here is derived from an EMBL/GenBank/DDBJ whole genome shotgun (WGS) entry which is preliminary data.</text>
</comment>
<evidence type="ECO:0008006" key="4">
    <source>
        <dbReference type="Google" id="ProtNLM"/>
    </source>
</evidence>
<evidence type="ECO:0000256" key="1">
    <source>
        <dbReference type="SAM" id="Phobius"/>
    </source>
</evidence>
<dbReference type="InterPro" id="IPR010699">
    <property type="entry name" value="DUF1275"/>
</dbReference>
<keyword evidence="3" id="KW-1185">Reference proteome</keyword>
<keyword evidence="1" id="KW-0812">Transmembrane</keyword>
<dbReference type="Proteomes" id="UP000013777">
    <property type="component" value="Unassembled WGS sequence"/>
</dbReference>
<gene>
    <name evidence="2" type="ORF">UAS_02286</name>
</gene>
<feature type="transmembrane region" description="Helical" evidence="1">
    <location>
        <begin position="207"/>
        <end position="224"/>
    </location>
</feature>
<evidence type="ECO:0000313" key="2">
    <source>
        <dbReference type="EMBL" id="EOH84354.1"/>
    </source>
</evidence>
<dbReference type="Pfam" id="PF06912">
    <property type="entry name" value="DUF1275"/>
    <property type="match status" value="1"/>
</dbReference>
<feature type="transmembrane region" description="Helical" evidence="1">
    <location>
        <begin position="12"/>
        <end position="36"/>
    </location>
</feature>
<proteinExistence type="predicted"/>
<dbReference type="OrthoDB" id="7057004at2"/>
<reference evidence="2 3" key="1">
    <citation type="submission" date="2013-02" db="EMBL/GenBank/DDBJ databases">
        <title>The Genome Sequence of Enterococcus asini ATCC_700915.</title>
        <authorList>
            <consortium name="The Broad Institute Genome Sequencing Platform"/>
            <consortium name="The Broad Institute Genome Sequencing Center for Infectious Disease"/>
            <person name="Earl A.M."/>
            <person name="Gilmore M.S."/>
            <person name="Lebreton F."/>
            <person name="Walker B."/>
            <person name="Young S.K."/>
            <person name="Zeng Q."/>
            <person name="Gargeya S."/>
            <person name="Fitzgerald M."/>
            <person name="Haas B."/>
            <person name="Abouelleil A."/>
            <person name="Alvarado L."/>
            <person name="Arachchi H.M."/>
            <person name="Berlin A.M."/>
            <person name="Chapman S.B."/>
            <person name="Dewar J."/>
            <person name="Goldberg J."/>
            <person name="Griggs A."/>
            <person name="Gujja S."/>
            <person name="Hansen M."/>
            <person name="Howarth C."/>
            <person name="Imamovic A."/>
            <person name="Larimer J."/>
            <person name="McCowan C."/>
            <person name="Murphy C."/>
            <person name="Neiman D."/>
            <person name="Pearson M."/>
            <person name="Priest M."/>
            <person name="Roberts A."/>
            <person name="Saif S."/>
            <person name="Shea T."/>
            <person name="Sisk P."/>
            <person name="Sykes S."/>
            <person name="Wortman J."/>
            <person name="Nusbaum C."/>
            <person name="Birren B."/>
        </authorList>
    </citation>
    <scope>NUCLEOTIDE SEQUENCE [LARGE SCALE GENOMIC DNA]</scope>
    <source>
        <strain evidence="2 3">ATCC 700915</strain>
    </source>
</reference>
<keyword evidence="1" id="KW-1133">Transmembrane helix</keyword>
<sequence length="226" mass="24948">MRMPKFVDSRVVVHESLPIGILLAMAGGFLDVYTYLFHGEVFASMQSGNVILMGVSVAQGRYHELIRYLLPIGMFMIGIFMTNLLKHRFPKKSPFTWQNAAVAIELLGIFLVGLFSDITSNLLINSALAFFAAIQYATYRRLAGLPYATTMTSGNLRSIADYAYGFFFTKDPTASFKIKYTSAIVVGFFAGAVLSACLAPVMRGKAIWTVSLLLLVVLTITLKNQE</sequence>
<dbReference type="eggNOG" id="COG3619">
    <property type="taxonomic scope" value="Bacteria"/>
</dbReference>
<dbReference type="HOGENOM" id="CLU_079303_0_0_9"/>
<organism evidence="2 3">
    <name type="scientific">Enterococcus asini ATCC 700915</name>
    <dbReference type="NCBI Taxonomy" id="1158606"/>
    <lineage>
        <taxon>Bacteria</taxon>
        <taxon>Bacillati</taxon>
        <taxon>Bacillota</taxon>
        <taxon>Bacilli</taxon>
        <taxon>Lactobacillales</taxon>
        <taxon>Enterococcaceae</taxon>
        <taxon>Enterococcus</taxon>
    </lineage>
</organism>
<feature type="transmembrane region" description="Helical" evidence="1">
    <location>
        <begin position="122"/>
        <end position="139"/>
    </location>
</feature>
<dbReference type="EMBL" id="AJAP01000025">
    <property type="protein sequence ID" value="EOH84354.1"/>
    <property type="molecule type" value="Genomic_DNA"/>
</dbReference>
<name>R2S876_9ENTE</name>
<dbReference type="STRING" id="57732.RU94_GL000428"/>
<keyword evidence="1" id="KW-0472">Membrane</keyword>
<dbReference type="PANTHER" id="PTHR37314">
    <property type="entry name" value="SLR0142 PROTEIN"/>
    <property type="match status" value="1"/>
</dbReference>
<feature type="transmembrane region" description="Helical" evidence="1">
    <location>
        <begin position="65"/>
        <end position="85"/>
    </location>
</feature>